<gene>
    <name evidence="1" type="ORF">HJC23_012021</name>
</gene>
<comment type="caution">
    <text evidence="1">The sequence shown here is derived from an EMBL/GenBank/DDBJ whole genome shotgun (WGS) entry which is preliminary data.</text>
</comment>
<organism evidence="1 2">
    <name type="scientific">Cyclotella cryptica</name>
    <dbReference type="NCBI Taxonomy" id="29204"/>
    <lineage>
        <taxon>Eukaryota</taxon>
        <taxon>Sar</taxon>
        <taxon>Stramenopiles</taxon>
        <taxon>Ochrophyta</taxon>
        <taxon>Bacillariophyta</taxon>
        <taxon>Coscinodiscophyceae</taxon>
        <taxon>Thalassiosirophycidae</taxon>
        <taxon>Stephanodiscales</taxon>
        <taxon>Stephanodiscaceae</taxon>
        <taxon>Cyclotella</taxon>
    </lineage>
</organism>
<evidence type="ECO:0000313" key="1">
    <source>
        <dbReference type="EMBL" id="KAL3802697.1"/>
    </source>
</evidence>
<keyword evidence="2" id="KW-1185">Reference proteome</keyword>
<dbReference type="Proteomes" id="UP001516023">
    <property type="component" value="Unassembled WGS sequence"/>
</dbReference>
<proteinExistence type="predicted"/>
<evidence type="ECO:0000313" key="2">
    <source>
        <dbReference type="Proteomes" id="UP001516023"/>
    </source>
</evidence>
<reference evidence="1 2" key="1">
    <citation type="journal article" date="2020" name="G3 (Bethesda)">
        <title>Improved Reference Genome for Cyclotella cryptica CCMP332, a Model for Cell Wall Morphogenesis, Salinity Adaptation, and Lipid Production in Diatoms (Bacillariophyta).</title>
        <authorList>
            <person name="Roberts W.R."/>
            <person name="Downey K.M."/>
            <person name="Ruck E.C."/>
            <person name="Traller J.C."/>
            <person name="Alverson A.J."/>
        </authorList>
    </citation>
    <scope>NUCLEOTIDE SEQUENCE [LARGE SCALE GENOMIC DNA]</scope>
    <source>
        <strain evidence="1 2">CCMP332</strain>
    </source>
</reference>
<feature type="non-terminal residue" evidence="1">
    <location>
        <position position="74"/>
    </location>
</feature>
<name>A0ABD3QR37_9STRA</name>
<accession>A0ABD3QR37</accession>
<dbReference type="EMBL" id="JABMIG020000018">
    <property type="protein sequence ID" value="KAL3802697.1"/>
    <property type="molecule type" value="Genomic_DNA"/>
</dbReference>
<protein>
    <submittedName>
        <fullName evidence="1">Uncharacterized protein</fullName>
    </submittedName>
</protein>
<dbReference type="AlphaFoldDB" id="A0ABD3QR37"/>
<sequence>MTTHMLSKRPYKNNHHYSTDITIIKSTDWSFVNHPLLLHANKATSSCTNSKYTNTSSQQQQQQQLLLLRLLQRE</sequence>